<feature type="compositionally biased region" description="Low complexity" evidence="1">
    <location>
        <begin position="249"/>
        <end position="266"/>
    </location>
</feature>
<evidence type="ECO:0000256" key="2">
    <source>
        <dbReference type="SAM" id="Phobius"/>
    </source>
</evidence>
<keyword evidence="2" id="KW-0472">Membrane</keyword>
<gene>
    <name evidence="3" type="primary">orf436</name>
</gene>
<evidence type="ECO:0000313" key="3">
    <source>
        <dbReference type="EMBL" id="AWW14109.1"/>
    </source>
</evidence>
<dbReference type="AlphaFoldDB" id="A0A2Z4HGZ1"/>
<protein>
    <submittedName>
        <fullName evidence="3">Uncharacterized protein</fullName>
    </submittedName>
</protein>
<feature type="region of interest" description="Disordered" evidence="1">
    <location>
        <begin position="245"/>
        <end position="266"/>
    </location>
</feature>
<evidence type="ECO:0000256" key="1">
    <source>
        <dbReference type="SAM" id="MobiDB-lite"/>
    </source>
</evidence>
<keyword evidence="3" id="KW-0496">Mitochondrion</keyword>
<geneLocation type="mitochondrion" evidence="3"/>
<name>A0A2Z4HGZ1_LYOSH</name>
<dbReference type="EMBL" id="MH447975">
    <property type="protein sequence ID" value="AWW14109.1"/>
    <property type="molecule type" value="Genomic_DNA"/>
</dbReference>
<feature type="transmembrane region" description="Helical" evidence="2">
    <location>
        <begin position="80"/>
        <end position="103"/>
    </location>
</feature>
<proteinExistence type="predicted"/>
<feature type="transmembrane region" description="Helical" evidence="2">
    <location>
        <begin position="48"/>
        <end position="68"/>
    </location>
</feature>
<feature type="transmembrane region" description="Helical" evidence="2">
    <location>
        <begin position="327"/>
        <end position="348"/>
    </location>
</feature>
<accession>A0A2Z4HGZ1</accession>
<feature type="transmembrane region" description="Helical" evidence="2">
    <location>
        <begin position="382"/>
        <end position="404"/>
    </location>
</feature>
<feature type="transmembrane region" description="Helical" evidence="2">
    <location>
        <begin position="21"/>
        <end position="42"/>
    </location>
</feature>
<reference evidence="3" key="1">
    <citation type="journal article" date="2019" name="Int. J. Biol. Macromol.">
        <title>Characterization and comparison of the mitochondrial genomes from two Lyophyllum fungal species and insights into phylogeny of Agaricomycetes.</title>
        <authorList>
            <person name="Li Q."/>
            <person name="Wang Q."/>
            <person name="Jin X."/>
            <person name="Chen Z."/>
            <person name="Xiong C."/>
            <person name="Li P."/>
            <person name="Zhao J."/>
            <person name="Huang W."/>
        </authorList>
    </citation>
    <scope>NUCLEOTIDE SEQUENCE</scope>
</reference>
<sequence length="436" mass="48646">MTTIIIKLMEFLKRFLSPNSPMSNMVIHIISYAFLGIITYLFIRCTNIFDILQIFIFSIISFAICMYISDNFKLSNYKFIRFIQLLVFIFTIFGFIALILYLLDINIFGTVFADNDDEIPATDKVSDKNNKDLIHVTTNEVDTKEFYSVTMSKKVVDTVVDKGVDLIGTTLKDVAPNLGVGFVVGKVATEAFKSTAGMAPVPRVLMVSGVAPSTAVATTIGMGLGKAVAANIKIGNQLASTSELQEIDTSPFTPSSPSSPSPSSTTSELKVFAELKVFDSSPSTPSLPSSPSCPSSPSEFDGGPGFISSVLENEDIPLIIMVNGLSYLNYIEFSLIITLFSVLFRKYLTRKLINLFLRFKKIDNINDVNISLNKRLNSLDKYSNYIFVFIFICLIWVILINIYFSSHLAENIDSYVNVYNHIKNKSLYFWLFTIND</sequence>
<keyword evidence="2" id="KW-0812">Transmembrane</keyword>
<dbReference type="GeneID" id="37541303"/>
<organism evidence="3">
    <name type="scientific">Lyophyllum shimeji</name>
    <name type="common">Hon-shimeji</name>
    <name type="synonym">Tricholoma shimeji</name>
    <dbReference type="NCBI Taxonomy" id="47721"/>
    <lineage>
        <taxon>Eukaryota</taxon>
        <taxon>Fungi</taxon>
        <taxon>Dikarya</taxon>
        <taxon>Basidiomycota</taxon>
        <taxon>Agaricomycotina</taxon>
        <taxon>Agaricomycetes</taxon>
        <taxon>Agaricomycetidae</taxon>
        <taxon>Agaricales</taxon>
        <taxon>Tricholomatineae</taxon>
        <taxon>Lyophyllaceae</taxon>
        <taxon>Lyophyllum</taxon>
    </lineage>
</organism>
<dbReference type="RefSeq" id="YP_009504990.1">
    <property type="nucleotide sequence ID" value="NC_038224.1"/>
</dbReference>
<keyword evidence="2" id="KW-1133">Transmembrane helix</keyword>